<reference evidence="3 5" key="3">
    <citation type="submission" date="2017-11" db="EMBL/GenBank/DDBJ databases">
        <title>De-novo sequencing of pomegranate (Punica granatum L.) genome.</title>
        <authorList>
            <person name="Akparov Z."/>
            <person name="Amiraslanov A."/>
            <person name="Hajiyeva S."/>
            <person name="Abbasov M."/>
            <person name="Kaur K."/>
            <person name="Hamwieh A."/>
            <person name="Solovyev V."/>
            <person name="Salamov A."/>
            <person name="Braich B."/>
            <person name="Kosarev P."/>
            <person name="Mahmoud A."/>
            <person name="Hajiyev E."/>
            <person name="Babayeva S."/>
            <person name="Izzatullayeva V."/>
            <person name="Mammadov A."/>
            <person name="Mammadov A."/>
            <person name="Sharifova S."/>
            <person name="Ojaghi J."/>
            <person name="Eynullazada K."/>
            <person name="Bayramov B."/>
            <person name="Abdulazimova A."/>
            <person name="Shahmuradov I."/>
        </authorList>
    </citation>
    <scope>NUCLEOTIDE SEQUENCE [LARGE SCALE GENOMIC DNA]</scope>
    <source>
        <strain evidence="3">AG2017</strain>
        <strain evidence="5">cv. AG2017</strain>
        <tissue evidence="3">Leaf</tissue>
    </source>
</reference>
<reference evidence="4" key="1">
    <citation type="journal article" date="2017" name="Plant J.">
        <title>The pomegranate (Punica granatum L.) genome and the genomics of punicalagin biosynthesis.</title>
        <authorList>
            <person name="Qin G."/>
            <person name="Xu C."/>
            <person name="Ming R."/>
            <person name="Tang H."/>
            <person name="Guyot R."/>
            <person name="Kramer E.M."/>
            <person name="Hu Y."/>
            <person name="Yi X."/>
            <person name="Qi Y."/>
            <person name="Xu X."/>
            <person name="Gao Z."/>
            <person name="Pan H."/>
            <person name="Jian J."/>
            <person name="Tian Y."/>
            <person name="Yue Z."/>
            <person name="Xu Y."/>
        </authorList>
    </citation>
    <scope>NUCLEOTIDE SEQUENCE [LARGE SCALE GENOMIC DNA]</scope>
    <source>
        <strain evidence="4">cv. Dabenzi</strain>
    </source>
</reference>
<reference evidence="2" key="2">
    <citation type="submission" date="2017-06" db="EMBL/GenBank/DDBJ databases">
        <title>The pomegranate genome and the genomics of punicalagin biosynthesis.</title>
        <authorList>
            <person name="Xu C."/>
        </authorList>
    </citation>
    <scope>NUCLEOTIDE SEQUENCE [LARGE SCALE GENOMIC DNA]</scope>
    <source>
        <tissue evidence="2">Fresh leaf</tissue>
    </source>
</reference>
<dbReference type="EMBL" id="PGOL01003135">
    <property type="protein sequence ID" value="PKI42735.1"/>
    <property type="molecule type" value="Genomic_DNA"/>
</dbReference>
<organism evidence="2 4">
    <name type="scientific">Punica granatum</name>
    <name type="common">Pomegranate</name>
    <dbReference type="NCBI Taxonomy" id="22663"/>
    <lineage>
        <taxon>Eukaryota</taxon>
        <taxon>Viridiplantae</taxon>
        <taxon>Streptophyta</taxon>
        <taxon>Embryophyta</taxon>
        <taxon>Tracheophyta</taxon>
        <taxon>Spermatophyta</taxon>
        <taxon>Magnoliopsida</taxon>
        <taxon>eudicotyledons</taxon>
        <taxon>Gunneridae</taxon>
        <taxon>Pentapetalae</taxon>
        <taxon>rosids</taxon>
        <taxon>malvids</taxon>
        <taxon>Myrtales</taxon>
        <taxon>Lythraceae</taxon>
        <taxon>Punica</taxon>
    </lineage>
</organism>
<keyword evidence="5" id="KW-1185">Reference proteome</keyword>
<feature type="compositionally biased region" description="Polar residues" evidence="1">
    <location>
        <begin position="343"/>
        <end position="363"/>
    </location>
</feature>
<comment type="caution">
    <text evidence="2">The sequence shown here is derived from an EMBL/GenBank/DDBJ whole genome shotgun (WGS) entry which is preliminary data.</text>
</comment>
<feature type="region of interest" description="Disordered" evidence="1">
    <location>
        <begin position="1"/>
        <end position="93"/>
    </location>
</feature>
<accession>A0A218X1S9</accession>
<protein>
    <submittedName>
        <fullName evidence="2">Uncharacterized protein</fullName>
    </submittedName>
</protein>
<feature type="region of interest" description="Disordered" evidence="1">
    <location>
        <begin position="381"/>
        <end position="413"/>
    </location>
</feature>
<evidence type="ECO:0000313" key="3">
    <source>
        <dbReference type="EMBL" id="PKI42735.1"/>
    </source>
</evidence>
<proteinExistence type="predicted"/>
<dbReference type="InterPro" id="IPR053342">
    <property type="entry name" value="Exosome_cofactor/PTGS_suppr"/>
</dbReference>
<evidence type="ECO:0000313" key="5">
    <source>
        <dbReference type="Proteomes" id="UP000233551"/>
    </source>
</evidence>
<evidence type="ECO:0000256" key="1">
    <source>
        <dbReference type="SAM" id="MobiDB-lite"/>
    </source>
</evidence>
<dbReference type="AlphaFoldDB" id="A0A218X1S9"/>
<name>A0A218X1S9_PUNGR</name>
<dbReference type="EMBL" id="MTKT01002492">
    <property type="protein sequence ID" value="OWM78679.1"/>
    <property type="molecule type" value="Genomic_DNA"/>
</dbReference>
<dbReference type="GeneID" id="116198075"/>
<dbReference type="PANTHER" id="PTHR37260:SF2">
    <property type="entry name" value="PROTEIN ECERIFERUM 16"/>
    <property type="match status" value="1"/>
</dbReference>
<dbReference type="STRING" id="22663.A0A218X1S9"/>
<gene>
    <name evidence="2" type="ORF">CDL15_Pgr002850</name>
    <name evidence="3" type="ORF">CRG98_036863</name>
</gene>
<sequence>MDAKALAKSKRAHSLHHSKKSHPHPKPKPATDRFSGAGGSKGASEKPAQLRQPRATPALPSNRDRYEEELDSVVQTPGGEVSTQSSELPLPKSKGADYRHLITEAKAQPPSHSDPYFDSFPSMDDVLPDFFYKGAGPLLSARGEAIVLMTEDDSFLVEDKATGSHEVSLLSLNLNVLAEQLAKVDLTKRLFIEEDLLPPELLREGLASSIGKEPEQFQTGKTGAVSKRLGNFNLKDFTEQETKEDKSIWGSRAKDPNFAVNRLAVDIRQLEPPKQSTSLESTEQSPAKTLAELKCEPSTFKAAAAEAELDALLDSFNDTKLTDKSDFTTSRSAHKFEEKSSKTSHQVSSKGWESSETLPAPNSANIDVVLGDLLEETSKLTKQNGLRGAESSVPSASASSKVLDDFDSWLDTI</sequence>
<evidence type="ECO:0000313" key="4">
    <source>
        <dbReference type="Proteomes" id="UP000197138"/>
    </source>
</evidence>
<feature type="compositionally biased region" description="Low complexity" evidence="1">
    <location>
        <begin position="389"/>
        <end position="400"/>
    </location>
</feature>
<evidence type="ECO:0000313" key="2">
    <source>
        <dbReference type="EMBL" id="OWM78679.1"/>
    </source>
</evidence>
<dbReference type="Proteomes" id="UP000233551">
    <property type="component" value="Unassembled WGS sequence"/>
</dbReference>
<dbReference type="PANTHER" id="PTHR37260">
    <property type="entry name" value="PHOSPHORELAY PROTEIN"/>
    <property type="match status" value="1"/>
</dbReference>
<feature type="region of interest" description="Disordered" evidence="1">
    <location>
        <begin position="327"/>
        <end position="363"/>
    </location>
</feature>
<dbReference type="Proteomes" id="UP000197138">
    <property type="component" value="Unassembled WGS sequence"/>
</dbReference>
<feature type="compositionally biased region" description="Basic residues" evidence="1">
    <location>
        <begin position="7"/>
        <end position="27"/>
    </location>
</feature>
<dbReference type="OrthoDB" id="685075at2759"/>